<organism evidence="1 2">
    <name type="scientific">Marine Group I thaumarchaeote</name>
    <dbReference type="NCBI Taxonomy" id="2511932"/>
    <lineage>
        <taxon>Archaea</taxon>
        <taxon>Nitrososphaerota</taxon>
        <taxon>Marine Group I</taxon>
    </lineage>
</organism>
<dbReference type="EMBL" id="JACASW010000012">
    <property type="protein sequence ID" value="NWK06682.1"/>
    <property type="molecule type" value="Genomic_DNA"/>
</dbReference>
<evidence type="ECO:0000313" key="2">
    <source>
        <dbReference type="Proteomes" id="UP000534207"/>
    </source>
</evidence>
<gene>
    <name evidence="1" type="ORF">HX827_05070</name>
</gene>
<comment type="caution">
    <text evidence="1">The sequence shown here is derived from an EMBL/GenBank/DDBJ whole genome shotgun (WGS) entry which is preliminary data.</text>
</comment>
<sequence>MSNRWLEINCSLRVCRKVFAILKQKNPDLVPDSIDILAYRKNTTICNWNCGNWDAHFDSGVPIFGKAHIHIKQSLLFNRTTIPTHCDYKDGVEIPDNNYFISPRQWIYGNFAIIEIICHELAHFTQLGHKKKFLKIYYKFLAQMAQVVISGEFYYWYSRQHQSKKHSGKADKQAAETKEWVDDYLSWTQYIPSMFGK</sequence>
<dbReference type="AlphaFoldDB" id="A0A7K4NUE3"/>
<proteinExistence type="predicted"/>
<accession>A0A7K4NUE3</accession>
<protein>
    <recommendedName>
        <fullName evidence="3">WLM domain-containing protein</fullName>
    </recommendedName>
</protein>
<reference evidence="1 2" key="1">
    <citation type="journal article" date="2019" name="Environ. Microbiol.">
        <title>Genomics insights into ecotype formation of ammonia-oxidizing archaea in the deep ocean.</title>
        <authorList>
            <person name="Wang Y."/>
            <person name="Huang J.M."/>
            <person name="Cui G.J."/>
            <person name="Nunoura T."/>
            <person name="Takaki Y."/>
            <person name="Li W.L."/>
            <person name="Li J."/>
            <person name="Gao Z.M."/>
            <person name="Takai K."/>
            <person name="Zhang A.Q."/>
            <person name="Stepanauskas R."/>
        </authorList>
    </citation>
    <scope>NUCLEOTIDE SEQUENCE [LARGE SCALE GENOMIC DNA]</scope>
    <source>
        <strain evidence="1 2">G13</strain>
    </source>
</reference>
<dbReference type="Proteomes" id="UP000534207">
    <property type="component" value="Unassembled WGS sequence"/>
</dbReference>
<evidence type="ECO:0008006" key="3">
    <source>
        <dbReference type="Google" id="ProtNLM"/>
    </source>
</evidence>
<evidence type="ECO:0000313" key="1">
    <source>
        <dbReference type="EMBL" id="NWK06682.1"/>
    </source>
</evidence>
<name>A0A7K4NUE3_9ARCH</name>